<organism evidence="2 3">
    <name type="scientific">Nonomuraea salmonea</name>
    <dbReference type="NCBI Taxonomy" id="46181"/>
    <lineage>
        <taxon>Bacteria</taxon>
        <taxon>Bacillati</taxon>
        <taxon>Actinomycetota</taxon>
        <taxon>Actinomycetes</taxon>
        <taxon>Streptosporangiales</taxon>
        <taxon>Streptosporangiaceae</taxon>
        <taxon>Nonomuraea</taxon>
    </lineage>
</organism>
<gene>
    <name evidence="2" type="ORF">ACFFR3_22005</name>
</gene>
<accession>A0ABV5NR79</accession>
<keyword evidence="1" id="KW-0812">Transmembrane</keyword>
<keyword evidence="1" id="KW-1133">Transmembrane helix</keyword>
<protein>
    <recommendedName>
        <fullName evidence="4">DUF4254 domain-containing protein</fullName>
    </recommendedName>
</protein>
<dbReference type="EMBL" id="JBHMCF010000021">
    <property type="protein sequence ID" value="MFB9472194.1"/>
    <property type="molecule type" value="Genomic_DNA"/>
</dbReference>
<evidence type="ECO:0008006" key="4">
    <source>
        <dbReference type="Google" id="ProtNLM"/>
    </source>
</evidence>
<evidence type="ECO:0000313" key="3">
    <source>
        <dbReference type="Proteomes" id="UP001589568"/>
    </source>
</evidence>
<keyword evidence="1" id="KW-0472">Membrane</keyword>
<dbReference type="RefSeq" id="WP_345408452.1">
    <property type="nucleotide sequence ID" value="NZ_BAAAXS010000001.1"/>
</dbReference>
<reference evidence="2 3" key="1">
    <citation type="submission" date="2024-09" db="EMBL/GenBank/DDBJ databases">
        <authorList>
            <person name="Sun Q."/>
            <person name="Mori K."/>
        </authorList>
    </citation>
    <scope>NUCLEOTIDE SEQUENCE [LARGE SCALE GENOMIC DNA]</scope>
    <source>
        <strain evidence="2 3">JCM 3324</strain>
    </source>
</reference>
<dbReference type="Proteomes" id="UP001589568">
    <property type="component" value="Unassembled WGS sequence"/>
</dbReference>
<comment type="caution">
    <text evidence="2">The sequence shown here is derived from an EMBL/GenBank/DDBJ whole genome shotgun (WGS) entry which is preliminary data.</text>
</comment>
<keyword evidence="3" id="KW-1185">Reference proteome</keyword>
<name>A0ABV5NR79_9ACTN</name>
<feature type="transmembrane region" description="Helical" evidence="1">
    <location>
        <begin position="20"/>
        <end position="41"/>
    </location>
</feature>
<evidence type="ECO:0000256" key="1">
    <source>
        <dbReference type="SAM" id="Phobius"/>
    </source>
</evidence>
<evidence type="ECO:0000313" key="2">
    <source>
        <dbReference type="EMBL" id="MFB9472194.1"/>
    </source>
</evidence>
<sequence length="128" mass="14398">MDDGEHRARIEALMEMLAGIYLRIMKLLALLPIPIAIPPIVDDGDMRDAARALARARMLVLDLPVDDMTKSLLLMMLTEWLAALDLCAVSLHEDEQEGYRIDAVWLMIQRIGSMTEMLSLHLGLDLDV</sequence>
<proteinExistence type="predicted"/>